<dbReference type="AlphaFoldDB" id="C6M205"/>
<reference evidence="1" key="1">
    <citation type="submission" date="2009-07" db="EMBL/GenBank/DDBJ databases">
        <authorList>
            <person name="Weinstock G."/>
            <person name="Sodergren E."/>
            <person name="Clifton S."/>
            <person name="Fulton L."/>
            <person name="Fulton B."/>
            <person name="Courtney L."/>
            <person name="Fronick C."/>
            <person name="Harrison M."/>
            <person name="Strong C."/>
            <person name="Farmer C."/>
            <person name="Delahaunty K."/>
            <person name="Markovic C."/>
            <person name="Hall O."/>
            <person name="Minx P."/>
            <person name="Tomlinson C."/>
            <person name="Mitreva M."/>
            <person name="Nelson J."/>
            <person name="Hou S."/>
            <person name="Wollam A."/>
            <person name="Pepin K.H."/>
            <person name="Johnson M."/>
            <person name="Bhonagiri V."/>
            <person name="Nash W.E."/>
            <person name="Warren W."/>
            <person name="Chinwalla A."/>
            <person name="Mardis E.R."/>
            <person name="Wilson R.K."/>
        </authorList>
    </citation>
    <scope>NUCLEOTIDE SEQUENCE [LARGE SCALE GENOMIC DNA]</scope>
    <source>
        <strain evidence="1">ATCC 29256</strain>
    </source>
</reference>
<dbReference type="Proteomes" id="UP000005365">
    <property type="component" value="Unassembled WGS sequence"/>
</dbReference>
<sequence>MLLNETALSLAILTELGFSLCLLYDSSKQYFQRTEVFGFVVNVPWD</sequence>
<accession>C6M205</accession>
<keyword evidence="2" id="KW-1185">Reference proteome</keyword>
<name>C6M205_NEISI</name>
<evidence type="ECO:0000313" key="1">
    <source>
        <dbReference type="EMBL" id="EET45833.1"/>
    </source>
</evidence>
<evidence type="ECO:0000313" key="2">
    <source>
        <dbReference type="Proteomes" id="UP000005365"/>
    </source>
</evidence>
<organism evidence="1 2">
    <name type="scientific">Neisseria sicca ATCC 29256</name>
    <dbReference type="NCBI Taxonomy" id="547045"/>
    <lineage>
        <taxon>Bacteria</taxon>
        <taxon>Pseudomonadati</taxon>
        <taxon>Pseudomonadota</taxon>
        <taxon>Betaproteobacteria</taxon>
        <taxon>Neisseriales</taxon>
        <taxon>Neisseriaceae</taxon>
        <taxon>Neisseria</taxon>
    </lineage>
</organism>
<dbReference type="EMBL" id="ACKO02000002">
    <property type="protein sequence ID" value="EET45833.1"/>
    <property type="molecule type" value="Genomic_DNA"/>
</dbReference>
<protein>
    <submittedName>
        <fullName evidence="1">Uncharacterized protein</fullName>
    </submittedName>
</protein>
<proteinExistence type="predicted"/>
<gene>
    <name evidence="1" type="ORF">NEISICOT_00543</name>
</gene>
<comment type="caution">
    <text evidence="1">The sequence shown here is derived from an EMBL/GenBank/DDBJ whole genome shotgun (WGS) entry which is preliminary data.</text>
</comment>